<dbReference type="InterPro" id="IPR010921">
    <property type="entry name" value="Trp_repressor/repl_initiator"/>
</dbReference>
<dbReference type="SUPFAM" id="SSF143422">
    <property type="entry name" value="Transposase IS200-like"/>
    <property type="match status" value="1"/>
</dbReference>
<evidence type="ECO:0000259" key="1">
    <source>
        <dbReference type="SMART" id="SM00760"/>
    </source>
</evidence>
<dbReference type="Gene3D" id="1.10.1750.10">
    <property type="match status" value="1"/>
</dbReference>
<dbReference type="InterPro" id="IPR013159">
    <property type="entry name" value="DnaA_C"/>
</dbReference>
<feature type="domain" description="Chromosomal replication initiator DnaA C-terminal" evidence="1">
    <location>
        <begin position="243"/>
        <end position="311"/>
    </location>
</feature>
<dbReference type="GO" id="GO:0004803">
    <property type="term" value="F:transposase activity"/>
    <property type="evidence" value="ECO:0007669"/>
    <property type="project" value="InterPro"/>
</dbReference>
<sequence length="329" mass="38175">MPRQTRLDIPGLLQHVIVRGIERRKIFIDDFDRKRFVERLSDLLEETDTDCFAWALIPNHFHLLLRANRLELKQFMRRLLTGYAINFNTRHKRSGHVFQNRYKSIVCEEETYLLELVRYIHLNPLRARLVSDLVALSEFPWCGHSVLMGNQELPGQDIEEILTLFGTNLGQSRQGYSDFIRDGAFQGRRDDLIVGGPQRSMKKQVERQDDLEISDSRVLGSGVFVERLRHEEFLREKMMSGMSLPELAGRVEAFFNLEKNSIKRRSNNQEMKVARDVYCYMAVRILRYSGTHAGEILGIGRSAVSHAVRRGERIIEDNDNLIDGIMAVI</sequence>
<proteinExistence type="predicted"/>
<dbReference type="Gene3D" id="3.30.70.1290">
    <property type="entry name" value="Transposase IS200-like"/>
    <property type="match status" value="1"/>
</dbReference>
<name>A0A1M5VXW2_9BACT</name>
<dbReference type="GO" id="GO:0043565">
    <property type="term" value="F:sequence-specific DNA binding"/>
    <property type="evidence" value="ECO:0007669"/>
    <property type="project" value="InterPro"/>
</dbReference>
<dbReference type="SUPFAM" id="SSF48295">
    <property type="entry name" value="TrpR-like"/>
    <property type="match status" value="1"/>
</dbReference>
<accession>A0A1M5VXW2</accession>
<dbReference type="InterPro" id="IPR036515">
    <property type="entry name" value="Transposase_17_sf"/>
</dbReference>
<dbReference type="Proteomes" id="UP000184139">
    <property type="component" value="Unassembled WGS sequence"/>
</dbReference>
<dbReference type="STRING" id="1121409.SAMN02745124_01947"/>
<reference evidence="3 4" key="1">
    <citation type="submission" date="2016-11" db="EMBL/GenBank/DDBJ databases">
        <authorList>
            <person name="Jaros S."/>
            <person name="Januszkiewicz K."/>
            <person name="Wedrychowicz H."/>
        </authorList>
    </citation>
    <scope>NUCLEOTIDE SEQUENCE [LARGE SCALE GENOMIC DNA]</scope>
    <source>
        <strain evidence="3 4">DSM 9705</strain>
    </source>
</reference>
<dbReference type="Pfam" id="PF01797">
    <property type="entry name" value="Y1_Tnp"/>
    <property type="match status" value="1"/>
</dbReference>
<dbReference type="InterPro" id="IPR002686">
    <property type="entry name" value="Transposase_17"/>
</dbReference>
<dbReference type="GO" id="GO:0006270">
    <property type="term" value="P:DNA replication initiation"/>
    <property type="evidence" value="ECO:0007669"/>
    <property type="project" value="InterPro"/>
</dbReference>
<dbReference type="PANTHER" id="PTHR34322">
    <property type="entry name" value="TRANSPOSASE, Y1_TNP DOMAIN-CONTAINING"/>
    <property type="match status" value="1"/>
</dbReference>
<feature type="domain" description="Transposase IS200-like" evidence="2">
    <location>
        <begin position="9"/>
        <end position="123"/>
    </location>
</feature>
<dbReference type="GO" id="GO:0006313">
    <property type="term" value="P:DNA transposition"/>
    <property type="evidence" value="ECO:0007669"/>
    <property type="project" value="InterPro"/>
</dbReference>
<evidence type="ECO:0000259" key="2">
    <source>
        <dbReference type="SMART" id="SM01321"/>
    </source>
</evidence>
<dbReference type="OrthoDB" id="5470339at2"/>
<dbReference type="AlphaFoldDB" id="A0A1M5VXW2"/>
<gene>
    <name evidence="3" type="ORF">SAMN02745124_01947</name>
</gene>
<organism evidence="3 4">
    <name type="scientific">Desulfofustis glycolicus DSM 9705</name>
    <dbReference type="NCBI Taxonomy" id="1121409"/>
    <lineage>
        <taxon>Bacteria</taxon>
        <taxon>Pseudomonadati</taxon>
        <taxon>Thermodesulfobacteriota</taxon>
        <taxon>Desulfobulbia</taxon>
        <taxon>Desulfobulbales</taxon>
        <taxon>Desulfocapsaceae</taxon>
        <taxon>Desulfofustis</taxon>
    </lineage>
</organism>
<dbReference type="PANTHER" id="PTHR34322:SF2">
    <property type="entry name" value="TRANSPOSASE IS200-LIKE DOMAIN-CONTAINING PROTEIN"/>
    <property type="match status" value="1"/>
</dbReference>
<protein>
    <submittedName>
        <fullName evidence="3">REP element-mobilizing transposase RayT</fullName>
    </submittedName>
</protein>
<dbReference type="GO" id="GO:0006275">
    <property type="term" value="P:regulation of DNA replication"/>
    <property type="evidence" value="ECO:0007669"/>
    <property type="project" value="InterPro"/>
</dbReference>
<evidence type="ECO:0000313" key="4">
    <source>
        <dbReference type="Proteomes" id="UP000184139"/>
    </source>
</evidence>
<dbReference type="GO" id="GO:0005524">
    <property type="term" value="F:ATP binding"/>
    <property type="evidence" value="ECO:0007669"/>
    <property type="project" value="InterPro"/>
</dbReference>
<dbReference type="SMART" id="SM00760">
    <property type="entry name" value="Bac_DnaA_C"/>
    <property type="match status" value="1"/>
</dbReference>
<dbReference type="SMART" id="SM01321">
    <property type="entry name" value="Y1_Tnp"/>
    <property type="match status" value="1"/>
</dbReference>
<dbReference type="EMBL" id="FQXS01000010">
    <property type="protein sequence ID" value="SHH80041.1"/>
    <property type="molecule type" value="Genomic_DNA"/>
</dbReference>
<keyword evidence="4" id="KW-1185">Reference proteome</keyword>
<evidence type="ECO:0000313" key="3">
    <source>
        <dbReference type="EMBL" id="SHH80041.1"/>
    </source>
</evidence>